<feature type="domain" description="HTH tetR-type" evidence="5">
    <location>
        <begin position="13"/>
        <end position="73"/>
    </location>
</feature>
<keyword evidence="3" id="KW-0804">Transcription</keyword>
<evidence type="ECO:0000259" key="5">
    <source>
        <dbReference type="PROSITE" id="PS50977"/>
    </source>
</evidence>
<dbReference type="SUPFAM" id="SSF48498">
    <property type="entry name" value="Tetracyclin repressor-like, C-terminal domain"/>
    <property type="match status" value="1"/>
</dbReference>
<dbReference type="InterPro" id="IPR050109">
    <property type="entry name" value="HTH-type_TetR-like_transc_reg"/>
</dbReference>
<keyword evidence="7" id="KW-1185">Reference proteome</keyword>
<dbReference type="Gene3D" id="1.10.357.10">
    <property type="entry name" value="Tetracycline Repressor, domain 2"/>
    <property type="match status" value="1"/>
</dbReference>
<dbReference type="PRINTS" id="PR00455">
    <property type="entry name" value="HTHTETR"/>
</dbReference>
<sequence length="205" mass="23602">MAKKGRRRGSDGEQSRALLLSIAAEEFAVYGYHETKISNIVKKAGVSQPTFYLYFKSKEAIFQELVDLFRSDLRELTNQIRLEPDIDEAAVAAQIEESLKQIFRFFDENQNLTRIGFYVSVESIEIKTLMAAQIEENLVFEVEEGYFRQDIDMKIAAESLVGVIERLTFHQLFEGLKRPEELSREVVGFFLYGMLNSRQLTASYS</sequence>
<dbReference type="AlphaFoldDB" id="A0A3M8P3G9"/>
<reference evidence="6 7" key="1">
    <citation type="journal article" date="2018" name="Int. J. Syst. Evol. Microbiol.">
        <title>Planococcus salinus sp. nov., a moderately halophilic bacterium isolated from a saline-alkali soil.</title>
        <authorList>
            <person name="Gan L."/>
        </authorList>
    </citation>
    <scope>NUCLEOTIDE SEQUENCE [LARGE SCALE GENOMIC DNA]</scope>
    <source>
        <strain evidence="6 7">LCB217</strain>
    </source>
</reference>
<dbReference type="Proteomes" id="UP000275473">
    <property type="component" value="Unassembled WGS sequence"/>
</dbReference>
<evidence type="ECO:0000256" key="3">
    <source>
        <dbReference type="ARBA" id="ARBA00023163"/>
    </source>
</evidence>
<evidence type="ECO:0000256" key="4">
    <source>
        <dbReference type="PROSITE-ProRule" id="PRU00335"/>
    </source>
</evidence>
<dbReference type="InterPro" id="IPR009057">
    <property type="entry name" value="Homeodomain-like_sf"/>
</dbReference>
<protein>
    <submittedName>
        <fullName evidence="6">TetR/AcrR family transcriptional regulator</fullName>
    </submittedName>
</protein>
<dbReference type="EMBL" id="RIAX01000018">
    <property type="protein sequence ID" value="RNF38259.1"/>
    <property type="molecule type" value="Genomic_DNA"/>
</dbReference>
<keyword evidence="1" id="KW-0805">Transcription regulation</keyword>
<dbReference type="RefSeq" id="WP_123166554.1">
    <property type="nucleotide sequence ID" value="NZ_RIAX01000018.1"/>
</dbReference>
<dbReference type="InterPro" id="IPR036271">
    <property type="entry name" value="Tet_transcr_reg_TetR-rel_C_sf"/>
</dbReference>
<dbReference type="InterPro" id="IPR001647">
    <property type="entry name" value="HTH_TetR"/>
</dbReference>
<proteinExistence type="predicted"/>
<keyword evidence="2 4" id="KW-0238">DNA-binding</keyword>
<evidence type="ECO:0000256" key="1">
    <source>
        <dbReference type="ARBA" id="ARBA00023015"/>
    </source>
</evidence>
<evidence type="ECO:0000256" key="2">
    <source>
        <dbReference type="ARBA" id="ARBA00023125"/>
    </source>
</evidence>
<dbReference type="Pfam" id="PF00440">
    <property type="entry name" value="TetR_N"/>
    <property type="match status" value="1"/>
</dbReference>
<accession>A0A3M8P3G9</accession>
<dbReference type="SUPFAM" id="SSF46689">
    <property type="entry name" value="Homeodomain-like"/>
    <property type="match status" value="1"/>
</dbReference>
<evidence type="ECO:0000313" key="6">
    <source>
        <dbReference type="EMBL" id="RNF38259.1"/>
    </source>
</evidence>
<dbReference type="PANTHER" id="PTHR30055:SF234">
    <property type="entry name" value="HTH-TYPE TRANSCRIPTIONAL REGULATOR BETI"/>
    <property type="match status" value="1"/>
</dbReference>
<dbReference type="PROSITE" id="PS50977">
    <property type="entry name" value="HTH_TETR_2"/>
    <property type="match status" value="1"/>
</dbReference>
<dbReference type="GO" id="GO:0003700">
    <property type="term" value="F:DNA-binding transcription factor activity"/>
    <property type="evidence" value="ECO:0007669"/>
    <property type="project" value="TreeGrafter"/>
</dbReference>
<name>A0A3M8P3G9_9BACL</name>
<organism evidence="6 7">
    <name type="scientific">Planococcus salinus</name>
    <dbReference type="NCBI Taxonomy" id="1848460"/>
    <lineage>
        <taxon>Bacteria</taxon>
        <taxon>Bacillati</taxon>
        <taxon>Bacillota</taxon>
        <taxon>Bacilli</taxon>
        <taxon>Bacillales</taxon>
        <taxon>Caryophanaceae</taxon>
        <taxon>Planococcus</taxon>
    </lineage>
</organism>
<gene>
    <name evidence="6" type="ORF">EEX84_15470</name>
</gene>
<evidence type="ECO:0000313" key="7">
    <source>
        <dbReference type="Proteomes" id="UP000275473"/>
    </source>
</evidence>
<dbReference type="OrthoDB" id="9812484at2"/>
<comment type="caution">
    <text evidence="6">The sequence shown here is derived from an EMBL/GenBank/DDBJ whole genome shotgun (WGS) entry which is preliminary data.</text>
</comment>
<feature type="DNA-binding region" description="H-T-H motif" evidence="4">
    <location>
        <begin position="36"/>
        <end position="55"/>
    </location>
</feature>
<dbReference type="GO" id="GO:0000976">
    <property type="term" value="F:transcription cis-regulatory region binding"/>
    <property type="evidence" value="ECO:0007669"/>
    <property type="project" value="TreeGrafter"/>
</dbReference>
<dbReference type="PANTHER" id="PTHR30055">
    <property type="entry name" value="HTH-TYPE TRANSCRIPTIONAL REGULATOR RUTR"/>
    <property type="match status" value="1"/>
</dbReference>